<dbReference type="EMBL" id="JAPDSH010000002">
    <property type="protein sequence ID" value="MDF0479323.1"/>
    <property type="molecule type" value="Genomic_DNA"/>
</dbReference>
<evidence type="ECO:0000256" key="1">
    <source>
        <dbReference type="ARBA" id="ARBA00005417"/>
    </source>
</evidence>
<dbReference type="InterPro" id="IPR027417">
    <property type="entry name" value="P-loop_NTPase"/>
</dbReference>
<dbReference type="Gene3D" id="3.40.50.300">
    <property type="entry name" value="P-loop containing nucleotide triphosphate hydrolases"/>
    <property type="match status" value="1"/>
</dbReference>
<sequence length="370" mass="41347">MTQENRQVKVRMEMITKEYDLYKKKSDKVKALFKFSQKDIPHFWALKGVDLEVYSGETVGLIGINGSGKSTLSNILAGIIPQTSGVLEIKGETSIIAIGAGLKGQLTGLENIRLKCLMTGLTNEQIDVILDDIIAFADLGAFIDQPVKNYSSGMKSRLGFAIAVHNNPDILIIDEALSVGDDTFYQKCVERIEQFKSEGKTIFFVSHSLAQIEKLCTRVLWMHYGEVKMFGETAEVVKEYKDFTAWFRKQSPKEKKAYQDNYKSQQTAFNEEKLAELAKEKNKDPEVLKGPPIGKMTRFTKVMLGVAVLALIFLGAININGRALTTVIKQPTVLFEKPMPLKRLDPKTGKPIVQKKKTKQSPVKGKGYEG</sequence>
<feature type="domain" description="ABC transporter" evidence="7">
    <location>
        <begin position="27"/>
        <end position="249"/>
    </location>
</feature>
<proteinExistence type="inferred from homology"/>
<dbReference type="InterPro" id="IPR015860">
    <property type="entry name" value="ABC_transpr_TagH-like"/>
</dbReference>
<evidence type="ECO:0000256" key="6">
    <source>
        <dbReference type="SAM" id="Phobius"/>
    </source>
</evidence>
<dbReference type="SUPFAM" id="SSF52540">
    <property type="entry name" value="P-loop containing nucleoside triphosphate hydrolases"/>
    <property type="match status" value="1"/>
</dbReference>
<dbReference type="PANTHER" id="PTHR46743:SF2">
    <property type="entry name" value="TEICHOIC ACIDS EXPORT ATP-BINDING PROTEIN TAGH"/>
    <property type="match status" value="1"/>
</dbReference>
<evidence type="ECO:0000259" key="7">
    <source>
        <dbReference type="PROSITE" id="PS50893"/>
    </source>
</evidence>
<dbReference type="GO" id="GO:0005524">
    <property type="term" value="F:ATP binding"/>
    <property type="evidence" value="ECO:0007669"/>
    <property type="project" value="UniProtKB-KW"/>
</dbReference>
<dbReference type="InterPro" id="IPR003593">
    <property type="entry name" value="AAA+_ATPase"/>
</dbReference>
<evidence type="ECO:0000256" key="3">
    <source>
        <dbReference type="ARBA" id="ARBA00022741"/>
    </source>
</evidence>
<keyword evidence="6" id="KW-1133">Transmembrane helix</keyword>
<feature type="region of interest" description="Disordered" evidence="5">
    <location>
        <begin position="344"/>
        <end position="370"/>
    </location>
</feature>
<protein>
    <submittedName>
        <fullName evidence="8">ABC transporter ATP-binding protein</fullName>
    </submittedName>
</protein>
<dbReference type="InterPro" id="IPR017871">
    <property type="entry name" value="ABC_transporter-like_CS"/>
</dbReference>
<evidence type="ECO:0000313" key="9">
    <source>
        <dbReference type="Proteomes" id="UP001147148"/>
    </source>
</evidence>
<dbReference type="PROSITE" id="PS00211">
    <property type="entry name" value="ABC_TRANSPORTER_1"/>
    <property type="match status" value="1"/>
</dbReference>
<gene>
    <name evidence="8" type="ORF">OL233_03390</name>
</gene>
<dbReference type="InterPro" id="IPR003439">
    <property type="entry name" value="ABC_transporter-like_ATP-bd"/>
</dbReference>
<comment type="similarity">
    <text evidence="1">Belongs to the ABC transporter superfamily.</text>
</comment>
<keyword evidence="6" id="KW-0472">Membrane</keyword>
<dbReference type="SMART" id="SM00382">
    <property type="entry name" value="AAA"/>
    <property type="match status" value="1"/>
</dbReference>
<keyword evidence="3" id="KW-0547">Nucleotide-binding</keyword>
<dbReference type="PROSITE" id="PS50893">
    <property type="entry name" value="ABC_TRANSPORTER_2"/>
    <property type="match status" value="1"/>
</dbReference>
<dbReference type="CDD" id="cd03220">
    <property type="entry name" value="ABC_KpsT_Wzt"/>
    <property type="match status" value="1"/>
</dbReference>
<dbReference type="Proteomes" id="UP001147148">
    <property type="component" value="Unassembled WGS sequence"/>
</dbReference>
<reference evidence="8" key="1">
    <citation type="submission" date="2022-10" db="EMBL/GenBank/DDBJ databases">
        <title>Vagococcus sp. isolated from poultry meat.</title>
        <authorList>
            <person name="Johansson P."/>
            <person name="Bjorkroth J."/>
        </authorList>
    </citation>
    <scope>NUCLEOTIDE SEQUENCE</scope>
    <source>
        <strain evidence="8">PNs007</strain>
    </source>
</reference>
<comment type="caution">
    <text evidence="8">The sequence shown here is derived from an EMBL/GenBank/DDBJ whole genome shotgun (WGS) entry which is preliminary data.</text>
</comment>
<accession>A0ABT5WZZ7</accession>
<name>A0ABT5WZZ7_9ENTE</name>
<keyword evidence="9" id="KW-1185">Reference proteome</keyword>
<organism evidence="8 9">
    <name type="scientific">Vagococcus proximus</name>
    <dbReference type="NCBI Taxonomy" id="2991417"/>
    <lineage>
        <taxon>Bacteria</taxon>
        <taxon>Bacillati</taxon>
        <taxon>Bacillota</taxon>
        <taxon>Bacilli</taxon>
        <taxon>Lactobacillales</taxon>
        <taxon>Enterococcaceae</taxon>
        <taxon>Vagococcus</taxon>
    </lineage>
</organism>
<feature type="transmembrane region" description="Helical" evidence="6">
    <location>
        <begin position="302"/>
        <end position="319"/>
    </location>
</feature>
<dbReference type="InterPro" id="IPR050683">
    <property type="entry name" value="Bact_Polysacc_Export_ATP-bd"/>
</dbReference>
<dbReference type="RefSeq" id="WP_275470967.1">
    <property type="nucleotide sequence ID" value="NZ_JAPDSH010000002.1"/>
</dbReference>
<keyword evidence="4 8" id="KW-0067">ATP-binding</keyword>
<dbReference type="Pfam" id="PF00005">
    <property type="entry name" value="ABC_tran"/>
    <property type="match status" value="1"/>
</dbReference>
<keyword evidence="2" id="KW-0813">Transport</keyword>
<evidence type="ECO:0000313" key="8">
    <source>
        <dbReference type="EMBL" id="MDF0479323.1"/>
    </source>
</evidence>
<evidence type="ECO:0000256" key="2">
    <source>
        <dbReference type="ARBA" id="ARBA00022448"/>
    </source>
</evidence>
<keyword evidence="6" id="KW-0812">Transmembrane</keyword>
<evidence type="ECO:0000256" key="4">
    <source>
        <dbReference type="ARBA" id="ARBA00022840"/>
    </source>
</evidence>
<evidence type="ECO:0000256" key="5">
    <source>
        <dbReference type="SAM" id="MobiDB-lite"/>
    </source>
</evidence>
<dbReference type="PANTHER" id="PTHR46743">
    <property type="entry name" value="TEICHOIC ACIDS EXPORT ATP-BINDING PROTEIN TAGH"/>
    <property type="match status" value="1"/>
</dbReference>